<dbReference type="PANTHER" id="PTHR31302">
    <property type="entry name" value="TRANSMEMBRANE PROTEIN WITH METALLOPHOSPHOESTERASE DOMAIN-RELATED"/>
    <property type="match status" value="1"/>
</dbReference>
<keyword evidence="1" id="KW-0479">Metal-binding</keyword>
<protein>
    <submittedName>
        <fullName evidence="4">Metallophosphoesterase</fullName>
    </submittedName>
</protein>
<sequence>MFRKLLLLIAMIVVIAIFLYANNHWLQTTEYTIESPKIPKSFDGFRIVQLSDLHDSLFGEGQEKLVRKVEKLKPDAVFITGDLIDSNRYNLEQSMVLVEKLVHFTDVYYVTGNHEVATRKVDEIKAAVQSAGAHVLSDESVKLTKDGESVALIGIDDPLMRSISEDPEFVQEAIEEAVKNVPKDEYKILLSHRPEFFDTYVQMGLDITFSGHAHGGQVRIPGVGGLNAPGQGWFPEYTSGRHISGNYSMIISRGLGNSIIQYRVFNRPEIVFVTLSSKVD</sequence>
<dbReference type="SUPFAM" id="SSF56300">
    <property type="entry name" value="Metallo-dependent phosphatases"/>
    <property type="match status" value="1"/>
</dbReference>
<proteinExistence type="predicted"/>
<evidence type="ECO:0000256" key="1">
    <source>
        <dbReference type="ARBA" id="ARBA00022723"/>
    </source>
</evidence>
<gene>
    <name evidence="4" type="ORF">ACFOZY_10725</name>
</gene>
<dbReference type="Pfam" id="PF00149">
    <property type="entry name" value="Metallophos"/>
    <property type="match status" value="1"/>
</dbReference>
<evidence type="ECO:0000256" key="2">
    <source>
        <dbReference type="ARBA" id="ARBA00022801"/>
    </source>
</evidence>
<feature type="domain" description="Calcineurin-like phosphoesterase" evidence="3">
    <location>
        <begin position="45"/>
        <end position="214"/>
    </location>
</feature>
<dbReference type="RefSeq" id="WP_378155244.1">
    <property type="nucleotide sequence ID" value="NZ_JBHSEC010000019.1"/>
</dbReference>
<comment type="caution">
    <text evidence="4">The sequence shown here is derived from an EMBL/GenBank/DDBJ whole genome shotgun (WGS) entry which is preliminary data.</text>
</comment>
<reference evidence="5" key="1">
    <citation type="journal article" date="2019" name="Int. J. Syst. Evol. Microbiol.">
        <title>The Global Catalogue of Microorganisms (GCM) 10K type strain sequencing project: providing services to taxonomists for standard genome sequencing and annotation.</title>
        <authorList>
            <consortium name="The Broad Institute Genomics Platform"/>
            <consortium name="The Broad Institute Genome Sequencing Center for Infectious Disease"/>
            <person name="Wu L."/>
            <person name="Ma J."/>
        </authorList>
    </citation>
    <scope>NUCLEOTIDE SEQUENCE [LARGE SCALE GENOMIC DNA]</scope>
    <source>
        <strain evidence="5">CCUG 59778</strain>
    </source>
</reference>
<name>A0ABV8X7H1_9LACT</name>
<dbReference type="InterPro" id="IPR004843">
    <property type="entry name" value="Calcineurin-like_PHP"/>
</dbReference>
<dbReference type="EMBL" id="JBHSEC010000019">
    <property type="protein sequence ID" value="MFC4410890.1"/>
    <property type="molecule type" value="Genomic_DNA"/>
</dbReference>
<accession>A0ABV8X7H1</accession>
<dbReference type="CDD" id="cd07385">
    <property type="entry name" value="MPP_YkuE_C"/>
    <property type="match status" value="1"/>
</dbReference>
<keyword evidence="5" id="KW-1185">Reference proteome</keyword>
<organism evidence="4 5">
    <name type="scientific">Chungangia koreensis</name>
    <dbReference type="NCBI Taxonomy" id="752657"/>
    <lineage>
        <taxon>Bacteria</taxon>
        <taxon>Bacillati</taxon>
        <taxon>Bacillota</taxon>
        <taxon>Bacilli</taxon>
        <taxon>Lactobacillales</taxon>
        <taxon>Chungangia</taxon>
    </lineage>
</organism>
<dbReference type="Gene3D" id="3.60.21.10">
    <property type="match status" value="1"/>
</dbReference>
<dbReference type="PANTHER" id="PTHR31302:SF31">
    <property type="entry name" value="PHOSPHODIESTERASE YAEI"/>
    <property type="match status" value="1"/>
</dbReference>
<evidence type="ECO:0000313" key="4">
    <source>
        <dbReference type="EMBL" id="MFC4410890.1"/>
    </source>
</evidence>
<evidence type="ECO:0000313" key="5">
    <source>
        <dbReference type="Proteomes" id="UP001595817"/>
    </source>
</evidence>
<dbReference type="InterPro" id="IPR029052">
    <property type="entry name" value="Metallo-depent_PP-like"/>
</dbReference>
<keyword evidence="2" id="KW-0378">Hydrolase</keyword>
<dbReference type="InterPro" id="IPR051158">
    <property type="entry name" value="Metallophosphoesterase_sf"/>
</dbReference>
<dbReference type="Proteomes" id="UP001595817">
    <property type="component" value="Unassembled WGS sequence"/>
</dbReference>
<evidence type="ECO:0000259" key="3">
    <source>
        <dbReference type="Pfam" id="PF00149"/>
    </source>
</evidence>